<dbReference type="RefSeq" id="WP_238205210.1">
    <property type="nucleotide sequence ID" value="NZ_JBHTND010000020.1"/>
</dbReference>
<feature type="domain" description="YhdP central" evidence="2">
    <location>
        <begin position="376"/>
        <end position="791"/>
    </location>
</feature>
<evidence type="ECO:0000259" key="2">
    <source>
        <dbReference type="Pfam" id="PF13116"/>
    </source>
</evidence>
<dbReference type="InterPro" id="IPR025263">
    <property type="entry name" value="YhdP_central"/>
</dbReference>
<keyword evidence="1" id="KW-1133">Transmembrane helix</keyword>
<protein>
    <submittedName>
        <fullName evidence="3">DUF3971 domain-containing protein</fullName>
    </submittedName>
</protein>
<gene>
    <name evidence="3" type="ORF">ACFQ4G_14755</name>
</gene>
<dbReference type="EMBL" id="JBHTND010000020">
    <property type="protein sequence ID" value="MFD1302832.1"/>
    <property type="molecule type" value="Genomic_DNA"/>
</dbReference>
<keyword evidence="1" id="KW-0472">Membrane</keyword>
<name>A0ABW3X0D8_9HYPH</name>
<accession>A0ABW3X0D8</accession>
<comment type="caution">
    <text evidence="3">The sequence shown here is derived from an EMBL/GenBank/DDBJ whole genome shotgun (WGS) entry which is preliminary data.</text>
</comment>
<evidence type="ECO:0000313" key="4">
    <source>
        <dbReference type="Proteomes" id="UP001597176"/>
    </source>
</evidence>
<reference evidence="4" key="1">
    <citation type="journal article" date="2019" name="Int. J. Syst. Evol. Microbiol.">
        <title>The Global Catalogue of Microorganisms (GCM) 10K type strain sequencing project: providing services to taxonomists for standard genome sequencing and annotation.</title>
        <authorList>
            <consortium name="The Broad Institute Genomics Platform"/>
            <consortium name="The Broad Institute Genome Sequencing Center for Infectious Disease"/>
            <person name="Wu L."/>
            <person name="Ma J."/>
        </authorList>
    </citation>
    <scope>NUCLEOTIDE SEQUENCE [LARGE SCALE GENOMIC DNA]</scope>
    <source>
        <strain evidence="4">CCUG 56108</strain>
    </source>
</reference>
<keyword evidence="1" id="KW-0812">Transmembrane</keyword>
<feature type="transmembrane region" description="Helical" evidence="1">
    <location>
        <begin position="21"/>
        <end position="41"/>
    </location>
</feature>
<proteinExistence type="predicted"/>
<dbReference type="Pfam" id="PF13116">
    <property type="entry name" value="YhdP"/>
    <property type="match status" value="1"/>
</dbReference>
<evidence type="ECO:0000313" key="3">
    <source>
        <dbReference type="EMBL" id="MFD1302832.1"/>
    </source>
</evidence>
<keyword evidence="4" id="KW-1185">Reference proteome</keyword>
<dbReference type="Proteomes" id="UP001597176">
    <property type="component" value="Unassembled WGS sequence"/>
</dbReference>
<sequence>MNQDTATGLRRGRSPRRRRPLLWLSLVLIVGLVLGVSGLVWRLTNGPLRVDGMSERVASAIAGSIGPGWRVDLRDSTVELDSENSLALQVAGLDIRNPEGALVLRAPQAVVSLDTWGLLHLSIQPRAIEFRDLQMTALVHRDGSIAFAGSDANRLAAEPHTLPSVDSTRGTTSPISAAVASIFGIVLDPAGVVGALDRARITNGRLTLIDDDARQRGVFEHVNGLFRRDPVRDSRVFELRIDGPHGEWRFGGDLHEDGGGKRNGIITLDDLPVTDLLLLSGQSKLPIETDLKVSAKAEVALDNGRIATLSATVKTSDGNFLIEEKDFNPVTIESLTAAISWDEAGRVLNLNSIDYLGAGNAVRLAGVWTASPAGGPTAWTLALAGKDAILRGAAKSDKPVKLDALSAHVTGRDGGMSIDEFTVAGAGGATGRVTGTVDTTADEGGLTLHITAGHTDGRMAMRLWPEHIAPPARNYLVDNLQGGLVEKVDITVDMSGSELAAATRGEPMPDGAVHIDFSVSDATLAVTADAPPLSRGRVTGTITGLTTNIRGVTADLRLPDDRTLFVTDGSFVIPKITPENVVAQIGLKLGGGADALVALLQTKMFKSLTGVDIDPASVKGNTDLRIDFPLNLKNIPDLPELPVSISGTLSDVAVDKAFGKEKLEAGRFAVTYERGGFTLKGDGKVLGSPLTVDLRQPKAGAPGEINATLLLDEALRARKGLPVAPQLAGPIPLKINLAIGKGSPARAPIRVEADLARASIDGLIPGFVKAAGKPGRVAFVMTEANAGGAMDLRDIVLDAGTASARGTAAINGDGQFDRADLSSFKLSPGDDMRIQIDRSGSLYKVGVKGAVADARPFLKTLGGPEGKASKEGGRDQATKEIEADITLGIITGFNGEALTGASAKLSMKGKDFRSGRLQGRFNGAGFSAVVSRSGRGDPAINIETTDAGATLRFVDIYKRMYGGKLLLGSSLGDGPQTGVVQIRDFILRNEPALSSIMAQGPATSEVVDSAGRKQIIQNAGNDVSFDRLRANFTRIGSRVDFTDAAISNAAMGFTMSGYLDTAKERADINGTFVPLYGLNNVVSHVPLFGQLLGGGNNEGLFALNFRVSGRLSKPDVSVNPLSVLAPGILRRLFSAGGGNDGLPGVPPAGETQR</sequence>
<evidence type="ECO:0000256" key="1">
    <source>
        <dbReference type="SAM" id="Phobius"/>
    </source>
</evidence>
<organism evidence="3 4">
    <name type="scientific">Methylobacterium marchantiae</name>
    <dbReference type="NCBI Taxonomy" id="600331"/>
    <lineage>
        <taxon>Bacteria</taxon>
        <taxon>Pseudomonadati</taxon>
        <taxon>Pseudomonadota</taxon>
        <taxon>Alphaproteobacteria</taxon>
        <taxon>Hyphomicrobiales</taxon>
        <taxon>Methylobacteriaceae</taxon>
        <taxon>Methylobacterium</taxon>
    </lineage>
</organism>